<dbReference type="SMART" id="SM00132">
    <property type="entry name" value="LIM"/>
    <property type="match status" value="2"/>
</dbReference>
<protein>
    <submittedName>
        <fullName evidence="8 9">LIM zinc-binding domain-containing protein</fullName>
    </submittedName>
</protein>
<evidence type="ECO:0000256" key="1">
    <source>
        <dbReference type="ARBA" id="ARBA00022723"/>
    </source>
</evidence>
<evidence type="ECO:0000256" key="5">
    <source>
        <dbReference type="SAM" id="MobiDB-lite"/>
    </source>
</evidence>
<organism evidence="7 9">
    <name type="scientific">Trichuris muris</name>
    <name type="common">Mouse whipworm</name>
    <dbReference type="NCBI Taxonomy" id="70415"/>
    <lineage>
        <taxon>Eukaryota</taxon>
        <taxon>Metazoa</taxon>
        <taxon>Ecdysozoa</taxon>
        <taxon>Nematoda</taxon>
        <taxon>Enoplea</taxon>
        <taxon>Dorylaimia</taxon>
        <taxon>Trichinellida</taxon>
        <taxon>Trichuridae</taxon>
        <taxon>Trichuris</taxon>
    </lineage>
</organism>
<keyword evidence="1 4" id="KW-0479">Metal-binding</keyword>
<dbReference type="GO" id="GO:0051371">
    <property type="term" value="F:muscle alpha-actinin binding"/>
    <property type="evidence" value="ECO:0007669"/>
    <property type="project" value="TreeGrafter"/>
</dbReference>
<reference evidence="7" key="1">
    <citation type="submission" date="2013-11" db="EMBL/GenBank/DDBJ databases">
        <authorList>
            <person name="Aslett M."/>
        </authorList>
    </citation>
    <scope>NUCLEOTIDE SEQUENCE [LARGE SCALE GENOMIC DNA]</scope>
    <source>
        <strain evidence="7">Edinburgh</strain>
    </source>
</reference>
<reference evidence="7" key="2">
    <citation type="submission" date="2014-03" db="EMBL/GenBank/DDBJ databases">
        <title>The whipworm genome and dual-species transcriptomics of an intimate host-pathogen interaction.</title>
        <authorList>
            <person name="Foth B.J."/>
            <person name="Tsai I.J."/>
            <person name="Reid A.J."/>
            <person name="Bancroft A.J."/>
            <person name="Nichol S."/>
            <person name="Tracey A."/>
            <person name="Holroyd N."/>
            <person name="Cotton J.A."/>
            <person name="Stanley E.J."/>
            <person name="Zarowiecki M."/>
            <person name="Liu J.Z."/>
            <person name="Huckvale T."/>
            <person name="Cooper P.J."/>
            <person name="Grencis R.K."/>
            <person name="Berriman M."/>
        </authorList>
    </citation>
    <scope>NUCLEOTIDE SEQUENCE [LARGE SCALE GENOMIC DNA]</scope>
    <source>
        <strain evidence="7">Edinburgh</strain>
    </source>
</reference>
<name>A0A5S6QUE9_TRIMR</name>
<feature type="domain" description="LIM zinc-binding" evidence="6">
    <location>
        <begin position="68"/>
        <end position="127"/>
    </location>
</feature>
<dbReference type="InterPro" id="IPR001781">
    <property type="entry name" value="Znf_LIM"/>
</dbReference>
<dbReference type="GO" id="GO:0061061">
    <property type="term" value="P:muscle structure development"/>
    <property type="evidence" value="ECO:0007669"/>
    <property type="project" value="TreeGrafter"/>
</dbReference>
<accession>A0A5S6QUE9</accession>
<dbReference type="GO" id="GO:0001725">
    <property type="term" value="C:stress fiber"/>
    <property type="evidence" value="ECO:0007669"/>
    <property type="project" value="TreeGrafter"/>
</dbReference>
<dbReference type="PROSITE" id="PS00478">
    <property type="entry name" value="LIM_DOMAIN_1"/>
    <property type="match status" value="1"/>
</dbReference>
<dbReference type="GO" id="GO:0031941">
    <property type="term" value="C:filamentous actin"/>
    <property type="evidence" value="ECO:0007669"/>
    <property type="project" value="TreeGrafter"/>
</dbReference>
<dbReference type="Proteomes" id="UP000046395">
    <property type="component" value="Unassembled WGS sequence"/>
</dbReference>
<evidence type="ECO:0000256" key="2">
    <source>
        <dbReference type="ARBA" id="ARBA00022833"/>
    </source>
</evidence>
<feature type="domain" description="LIM zinc-binding" evidence="6">
    <location>
        <begin position="8"/>
        <end position="67"/>
    </location>
</feature>
<evidence type="ECO:0000313" key="8">
    <source>
        <dbReference type="WBParaSite" id="TMUE_0000001223.1"/>
    </source>
</evidence>
<keyword evidence="2 4" id="KW-0862">Zinc</keyword>
<dbReference type="WBParaSite" id="TMUE_0000001223.1">
    <property type="protein sequence ID" value="TMUE_0000001223.1"/>
    <property type="gene ID" value="WBGene00297130"/>
</dbReference>
<dbReference type="InterPro" id="IPR050604">
    <property type="entry name" value="PDZ-LIM_domain"/>
</dbReference>
<dbReference type="AlphaFoldDB" id="A0A5S6QUE9"/>
<dbReference type="GO" id="GO:0005912">
    <property type="term" value="C:adherens junction"/>
    <property type="evidence" value="ECO:0007669"/>
    <property type="project" value="TreeGrafter"/>
</dbReference>
<evidence type="ECO:0000259" key="6">
    <source>
        <dbReference type="PROSITE" id="PS50023"/>
    </source>
</evidence>
<dbReference type="Pfam" id="PF00412">
    <property type="entry name" value="LIM"/>
    <property type="match status" value="1"/>
</dbReference>
<dbReference type="GO" id="GO:0030018">
    <property type="term" value="C:Z disc"/>
    <property type="evidence" value="ECO:0007669"/>
    <property type="project" value="TreeGrafter"/>
</dbReference>
<proteinExistence type="predicted"/>
<dbReference type="GO" id="GO:0003779">
    <property type="term" value="F:actin binding"/>
    <property type="evidence" value="ECO:0007669"/>
    <property type="project" value="TreeGrafter"/>
</dbReference>
<dbReference type="SUPFAM" id="SSF57716">
    <property type="entry name" value="Glucocorticoid receptor-like (DNA-binding domain)"/>
    <property type="match status" value="2"/>
</dbReference>
<evidence type="ECO:0000313" key="9">
    <source>
        <dbReference type="WBParaSite" id="TMUE_3000010748.1"/>
    </source>
</evidence>
<dbReference type="GO" id="GO:0030036">
    <property type="term" value="P:actin cytoskeleton organization"/>
    <property type="evidence" value="ECO:0007669"/>
    <property type="project" value="TreeGrafter"/>
</dbReference>
<reference evidence="8 9" key="3">
    <citation type="submission" date="2019-12" db="UniProtKB">
        <authorList>
            <consortium name="WormBaseParasite"/>
        </authorList>
    </citation>
    <scope>IDENTIFICATION</scope>
</reference>
<evidence type="ECO:0000313" key="7">
    <source>
        <dbReference type="Proteomes" id="UP000046395"/>
    </source>
</evidence>
<dbReference type="Gene3D" id="2.10.110.10">
    <property type="entry name" value="Cysteine Rich Protein"/>
    <property type="match status" value="2"/>
</dbReference>
<dbReference type="PROSITE" id="PS50023">
    <property type="entry name" value="LIM_DOMAIN_2"/>
    <property type="match status" value="2"/>
</dbReference>
<evidence type="ECO:0000256" key="4">
    <source>
        <dbReference type="PROSITE-ProRule" id="PRU00125"/>
    </source>
</evidence>
<dbReference type="STRING" id="70415.A0A5S6QUE9"/>
<evidence type="ECO:0000256" key="3">
    <source>
        <dbReference type="ARBA" id="ARBA00023038"/>
    </source>
</evidence>
<dbReference type="GO" id="GO:0046872">
    <property type="term" value="F:metal ion binding"/>
    <property type="evidence" value="ECO:0007669"/>
    <property type="project" value="UniProtKB-KW"/>
</dbReference>
<keyword evidence="7" id="KW-1185">Reference proteome</keyword>
<dbReference type="PANTHER" id="PTHR24214:SF38">
    <property type="entry name" value="PDZ AND LIM DOMAIN PROTEIN ZASP-RELATED"/>
    <property type="match status" value="1"/>
</dbReference>
<keyword evidence="3 4" id="KW-0440">LIM domain</keyword>
<sequence>MASPGSRPKCYVCCQEILPGQAIQALNHIVCEQHMTCMRCNKSLKCDVWAFDNKLYCRACYSLVTQKILCKSCAGQISDVALKEVGTYWHKACFVCQTCRQGFPDGRYYLVNDMPYCRAHAEELNAKEAKPEKMQPFEQGKQTSGPPPGQP</sequence>
<dbReference type="WBParaSite" id="TMUE_3000010748.1">
    <property type="protein sequence ID" value="TMUE_3000010748.1"/>
    <property type="gene ID" value="WBGene00301079"/>
</dbReference>
<dbReference type="PANTHER" id="PTHR24214">
    <property type="entry name" value="PDZ AND LIM DOMAIN PROTEIN ZASP"/>
    <property type="match status" value="1"/>
</dbReference>
<feature type="region of interest" description="Disordered" evidence="5">
    <location>
        <begin position="128"/>
        <end position="151"/>
    </location>
</feature>